<dbReference type="InterPro" id="IPR024728">
    <property type="entry name" value="PolY_HhH_motif"/>
</dbReference>
<dbReference type="Pfam" id="PF11799">
    <property type="entry name" value="IMS_C"/>
    <property type="match status" value="1"/>
</dbReference>
<keyword evidence="4" id="KW-0234">DNA repair</keyword>
<dbReference type="PANTHER" id="PTHR11076:SF34">
    <property type="entry name" value="PROTEIN UMUC"/>
    <property type="match status" value="1"/>
</dbReference>
<dbReference type="PANTHER" id="PTHR11076">
    <property type="entry name" value="DNA REPAIR POLYMERASE UMUC / TRANSFERASE FAMILY MEMBER"/>
    <property type="match status" value="1"/>
</dbReference>
<comment type="similarity">
    <text evidence="1">Belongs to the DNA polymerase type-Y family.</text>
</comment>
<dbReference type="InterPro" id="IPR043502">
    <property type="entry name" value="DNA/RNA_pol_sf"/>
</dbReference>
<keyword evidence="2" id="KW-0227">DNA damage</keyword>
<dbReference type="KEGG" id="aall:I6G90_09325"/>
<evidence type="ECO:0000256" key="3">
    <source>
        <dbReference type="ARBA" id="ARBA00023199"/>
    </source>
</evidence>
<dbReference type="Gene3D" id="3.30.1490.100">
    <property type="entry name" value="DNA polymerase, Y-family, little finger domain"/>
    <property type="match status" value="1"/>
</dbReference>
<keyword evidence="3" id="KW-0741">SOS mutagenesis</keyword>
<organism evidence="7 8">
    <name type="scientific">Aeromonas allosaccharophila</name>
    <dbReference type="NCBI Taxonomy" id="656"/>
    <lineage>
        <taxon>Bacteria</taxon>
        <taxon>Pseudomonadati</taxon>
        <taxon>Pseudomonadota</taxon>
        <taxon>Gammaproteobacteria</taxon>
        <taxon>Aeromonadales</taxon>
        <taxon>Aeromonadaceae</taxon>
        <taxon>Aeromonas</taxon>
    </lineage>
</organism>
<dbReference type="Gene3D" id="3.40.1170.60">
    <property type="match status" value="1"/>
</dbReference>
<dbReference type="AlphaFoldDB" id="A0A7T2PIS5"/>
<dbReference type="InterPro" id="IPR017961">
    <property type="entry name" value="DNA_pol_Y-fam_little_finger"/>
</dbReference>
<evidence type="ECO:0000313" key="8">
    <source>
        <dbReference type="Proteomes" id="UP000595101"/>
    </source>
</evidence>
<dbReference type="RefSeq" id="WP_197930937.1">
    <property type="nucleotide sequence ID" value="NZ_CP065745.1"/>
</dbReference>
<dbReference type="InterPro" id="IPR025188">
    <property type="entry name" value="DUF4113"/>
</dbReference>
<dbReference type="Pfam" id="PF00817">
    <property type="entry name" value="IMS"/>
    <property type="match status" value="1"/>
</dbReference>
<dbReference type="InterPro" id="IPR036775">
    <property type="entry name" value="DNA_pol_Y-fam_lit_finger_sf"/>
</dbReference>
<dbReference type="GO" id="GO:0003887">
    <property type="term" value="F:DNA-directed DNA polymerase activity"/>
    <property type="evidence" value="ECO:0007669"/>
    <property type="project" value="UniProtKB-EC"/>
</dbReference>
<dbReference type="EC" id="2.7.7.7" evidence="7"/>
<proteinExistence type="inferred from homology"/>
<dbReference type="SUPFAM" id="SSF100879">
    <property type="entry name" value="Lesion bypass DNA polymerase (Y-family), little finger domain"/>
    <property type="match status" value="1"/>
</dbReference>
<protein>
    <submittedName>
        <fullName evidence="7">Translesion error-prone DNA polymerase V subunit UmuC</fullName>
        <ecNumber evidence="7">2.7.7.7</ecNumber>
    </submittedName>
</protein>
<dbReference type="Pfam" id="PF11798">
    <property type="entry name" value="IMS_HHH"/>
    <property type="match status" value="1"/>
</dbReference>
<accession>A0A7T2PIS5</accession>
<dbReference type="InterPro" id="IPR043128">
    <property type="entry name" value="Rev_trsase/Diguanyl_cyclase"/>
</dbReference>
<reference evidence="7 8" key="1">
    <citation type="submission" date="2020-12" db="EMBL/GenBank/DDBJ databases">
        <title>FDA dAtabase for Regulatory Grade micrObial Sequences (FDA-ARGOS): Supporting development and validation of Infectious Disease Dx tests.</title>
        <authorList>
            <person name="Sproer C."/>
            <person name="Gronow S."/>
            <person name="Severitt S."/>
            <person name="Schroder I."/>
            <person name="Tallon L."/>
            <person name="Sadzewicz L."/>
            <person name="Zhao X."/>
            <person name="Boylan J."/>
            <person name="Ott S."/>
            <person name="Bowen H."/>
            <person name="Vavikolanu K."/>
            <person name="Mehta A."/>
            <person name="Aluvathingal J."/>
            <person name="Nadendla S."/>
            <person name="Lowell S."/>
            <person name="Myers T."/>
            <person name="Yan Y."/>
            <person name="Sichtig H."/>
        </authorList>
    </citation>
    <scope>NUCLEOTIDE SEQUENCE [LARGE SCALE GENOMIC DNA]</scope>
    <source>
        <strain evidence="7 8">FDAARGOS_933</strain>
    </source>
</reference>
<keyword evidence="7" id="KW-0548">Nucleotidyltransferase</keyword>
<dbReference type="Proteomes" id="UP000595101">
    <property type="component" value="Chromosome"/>
</dbReference>
<evidence type="ECO:0000313" key="7">
    <source>
        <dbReference type="EMBL" id="QPR56568.1"/>
    </source>
</evidence>
<evidence type="ECO:0000256" key="5">
    <source>
        <dbReference type="ARBA" id="ARBA00023236"/>
    </source>
</evidence>
<dbReference type="PROSITE" id="PS50173">
    <property type="entry name" value="UMUC"/>
    <property type="match status" value="1"/>
</dbReference>
<dbReference type="EMBL" id="CP065745">
    <property type="protein sequence ID" value="QPR56568.1"/>
    <property type="molecule type" value="Genomic_DNA"/>
</dbReference>
<feature type="domain" description="UmuC" evidence="6">
    <location>
        <begin position="5"/>
        <end position="189"/>
    </location>
</feature>
<dbReference type="GO" id="GO:0003684">
    <property type="term" value="F:damaged DNA binding"/>
    <property type="evidence" value="ECO:0007669"/>
    <property type="project" value="InterPro"/>
</dbReference>
<name>A0A7T2PIS5_9GAMM</name>
<evidence type="ECO:0000256" key="2">
    <source>
        <dbReference type="ARBA" id="ARBA00022763"/>
    </source>
</evidence>
<sequence>MPNAIALVDVNNFYASCERLFRPDLKGRPIVVLSNNDGCVVARSAEAKALGIKMGVPYFQIRQFFEAAGGVWFSSNYALYGDMSQRVMTTLEGMVPTVEVYSVDEAFVELNESWAGDLTAYGRQIRERIQQWTGLTVGVGIGPTKTLAKLANYAAKKWPATGGVVDLRDEARRARLMAITPVGEIWGIGRKLTTRLEAHGINSVADLVAVDGKNLRHRYGVVVERTVLELRGYPCASLEQDTQAKQQIICSRSFGERITHMNSMHQALAGYMERAAEKLRAEGMYCRHVTLFIRTCPFNDKEPYYGNHVSTKLAVPTNDTRELLGVIHSLLSHIWRDGHRYQKGGVMLADFTPIGSQQGDLFDHHQHKPRSQDLMQMIDRINQGRLGKIHFGARGRDNSDWIMRREKLSPRYTTALDELPIAK</sequence>
<gene>
    <name evidence="7" type="primary">umuC</name>
    <name evidence="7" type="ORF">I6G90_09325</name>
</gene>
<dbReference type="CDD" id="cd01700">
    <property type="entry name" value="PolY_Pol_V_umuC"/>
    <property type="match status" value="1"/>
</dbReference>
<dbReference type="Pfam" id="PF13438">
    <property type="entry name" value="DUF4113"/>
    <property type="match status" value="1"/>
</dbReference>
<keyword evidence="7" id="KW-0808">Transferase</keyword>
<dbReference type="SUPFAM" id="SSF56672">
    <property type="entry name" value="DNA/RNA polymerases"/>
    <property type="match status" value="1"/>
</dbReference>
<dbReference type="InterPro" id="IPR001126">
    <property type="entry name" value="UmuC"/>
</dbReference>
<evidence type="ECO:0000256" key="1">
    <source>
        <dbReference type="ARBA" id="ARBA00010945"/>
    </source>
</evidence>
<evidence type="ECO:0000259" key="6">
    <source>
        <dbReference type="PROSITE" id="PS50173"/>
    </source>
</evidence>
<dbReference type="GO" id="GO:0009432">
    <property type="term" value="P:SOS response"/>
    <property type="evidence" value="ECO:0007669"/>
    <property type="project" value="UniProtKB-KW"/>
</dbReference>
<dbReference type="GO" id="GO:0005829">
    <property type="term" value="C:cytosol"/>
    <property type="evidence" value="ECO:0007669"/>
    <property type="project" value="TreeGrafter"/>
</dbReference>
<dbReference type="GO" id="GO:0006281">
    <property type="term" value="P:DNA repair"/>
    <property type="evidence" value="ECO:0007669"/>
    <property type="project" value="UniProtKB-KW"/>
</dbReference>
<evidence type="ECO:0000256" key="4">
    <source>
        <dbReference type="ARBA" id="ARBA00023204"/>
    </source>
</evidence>
<dbReference type="GeneID" id="60785805"/>
<dbReference type="NCBIfam" id="NF002955">
    <property type="entry name" value="PRK03609.1"/>
    <property type="match status" value="1"/>
</dbReference>
<dbReference type="InterPro" id="IPR050116">
    <property type="entry name" value="DNA_polymerase-Y"/>
</dbReference>
<keyword evidence="5" id="KW-0742">SOS response</keyword>
<dbReference type="Gene3D" id="3.30.70.270">
    <property type="match status" value="1"/>
</dbReference>
<dbReference type="GO" id="GO:0042276">
    <property type="term" value="P:error-prone translesion synthesis"/>
    <property type="evidence" value="ECO:0007669"/>
    <property type="project" value="TreeGrafter"/>
</dbReference>
<dbReference type="Gene3D" id="1.10.150.20">
    <property type="entry name" value="5' to 3' exonuclease, C-terminal subdomain"/>
    <property type="match status" value="1"/>
</dbReference>